<dbReference type="EMBL" id="KI285320">
    <property type="protein sequence ID" value="ESA12057.1"/>
    <property type="molecule type" value="Genomic_DNA"/>
</dbReference>
<name>U9TXC2_RHIID</name>
<protein>
    <recommendedName>
        <fullName evidence="2">FAR1 domain-containing protein</fullName>
    </recommendedName>
</protein>
<proteinExistence type="predicted"/>
<reference evidence="1" key="1">
    <citation type="submission" date="2013-07" db="EMBL/GenBank/DDBJ databases">
        <title>The genome of an arbuscular mycorrhizal fungus provides insights into the evolution of the oldest plant symbiosis.</title>
        <authorList>
            <consortium name="DOE Joint Genome Institute"/>
            <person name="Tisserant E."/>
            <person name="Malbreil M."/>
            <person name="Kuo A."/>
            <person name="Kohler A."/>
            <person name="Symeonidi A."/>
            <person name="Balestrini R."/>
            <person name="Charron P."/>
            <person name="Duensing N."/>
            <person name="Frei-dit-Frey N."/>
            <person name="Gianinazzi-Pearson V."/>
            <person name="Gilbert B."/>
            <person name="Handa Y."/>
            <person name="Hijri M."/>
            <person name="Kaul R."/>
            <person name="Kawaguchi M."/>
            <person name="Krajinski F."/>
            <person name="Lammers P."/>
            <person name="Lapierre D."/>
            <person name="Masclaux F.G."/>
            <person name="Murat C."/>
            <person name="Morin E."/>
            <person name="Ndikumana S."/>
            <person name="Pagni M."/>
            <person name="Petitpierre D."/>
            <person name="Requena N."/>
            <person name="Rosikiewicz P."/>
            <person name="Riley R."/>
            <person name="Saito K."/>
            <person name="San Clemente H."/>
            <person name="Shapiro H."/>
            <person name="van Tuinen D."/>
            <person name="Becard G."/>
            <person name="Bonfante P."/>
            <person name="Paszkowski U."/>
            <person name="Shachar-Hill Y."/>
            <person name="Young J.P."/>
            <person name="Sanders I.R."/>
            <person name="Henrissat B."/>
            <person name="Rensing S.A."/>
            <person name="Grigoriev I.V."/>
            <person name="Corradi N."/>
            <person name="Roux C."/>
            <person name="Martin F."/>
        </authorList>
    </citation>
    <scope>NUCLEOTIDE SEQUENCE</scope>
    <source>
        <strain evidence="1">DAOM 197198</strain>
    </source>
</reference>
<dbReference type="HOGENOM" id="CLU_2185332_0_0_1"/>
<organism evidence="1">
    <name type="scientific">Rhizophagus irregularis (strain DAOM 181602 / DAOM 197198 / MUCL 43194)</name>
    <name type="common">Arbuscular mycorrhizal fungus</name>
    <name type="synonym">Glomus intraradices</name>
    <dbReference type="NCBI Taxonomy" id="747089"/>
    <lineage>
        <taxon>Eukaryota</taxon>
        <taxon>Fungi</taxon>
        <taxon>Fungi incertae sedis</taxon>
        <taxon>Mucoromycota</taxon>
        <taxon>Glomeromycotina</taxon>
        <taxon>Glomeromycetes</taxon>
        <taxon>Glomerales</taxon>
        <taxon>Glomeraceae</taxon>
        <taxon>Rhizophagus</taxon>
    </lineage>
</organism>
<evidence type="ECO:0000313" key="1">
    <source>
        <dbReference type="EMBL" id="ESA12057.1"/>
    </source>
</evidence>
<evidence type="ECO:0008006" key="2">
    <source>
        <dbReference type="Google" id="ProtNLM"/>
    </source>
</evidence>
<dbReference type="AlphaFoldDB" id="U9TXC2"/>
<accession>U9TXC2</accession>
<sequence length="109" mass="12854">MSFVTCPKSSNIVKINSFADNHNHTLTSSIQEITPRFQKLITEMLFDIEKYVIQGRMDSDLFIHYLNMIVLTILSIKRIYIMRYINFGQPHLEPTSRKLNHLLWMPPSQ</sequence>
<gene>
    <name evidence="1" type="ORF">GLOINDRAFT_27566</name>
</gene>